<organism evidence="6 7">
    <name type="scientific">Hydnum rufescens UP504</name>
    <dbReference type="NCBI Taxonomy" id="1448309"/>
    <lineage>
        <taxon>Eukaryota</taxon>
        <taxon>Fungi</taxon>
        <taxon>Dikarya</taxon>
        <taxon>Basidiomycota</taxon>
        <taxon>Agaricomycotina</taxon>
        <taxon>Agaricomycetes</taxon>
        <taxon>Cantharellales</taxon>
        <taxon>Hydnaceae</taxon>
        <taxon>Hydnum</taxon>
    </lineage>
</organism>
<evidence type="ECO:0000313" key="7">
    <source>
        <dbReference type="Proteomes" id="UP000886523"/>
    </source>
</evidence>
<evidence type="ECO:0008006" key="8">
    <source>
        <dbReference type="Google" id="ProtNLM"/>
    </source>
</evidence>
<keyword evidence="2" id="KW-0175">Coiled coil</keyword>
<dbReference type="PANTHER" id="PTHR12616:SF8">
    <property type="entry name" value="VACUOLAR PROTEIN SORTING-ASSOCIATED PROTEIN 8 HOMOLOG"/>
    <property type="match status" value="1"/>
</dbReference>
<dbReference type="GO" id="GO:0034058">
    <property type="term" value="P:endosomal vesicle fusion"/>
    <property type="evidence" value="ECO:0007669"/>
    <property type="project" value="TreeGrafter"/>
</dbReference>
<dbReference type="PANTHER" id="PTHR12616">
    <property type="entry name" value="VACUOLAR PROTEIN SORTING VPS41"/>
    <property type="match status" value="1"/>
</dbReference>
<dbReference type="InterPro" id="IPR036322">
    <property type="entry name" value="WD40_repeat_dom_sf"/>
</dbReference>
<comment type="caution">
    <text evidence="6">The sequence shown here is derived from an EMBL/GenBank/DDBJ whole genome shotgun (WGS) entry which is preliminary data.</text>
</comment>
<evidence type="ECO:0000259" key="5">
    <source>
        <dbReference type="Pfam" id="PF25066"/>
    </source>
</evidence>
<comment type="similarity">
    <text evidence="1">Belongs to the VPS8 family.</text>
</comment>
<feature type="domain" description="VPS8-like TPR-like repeats" evidence="5">
    <location>
        <begin position="1404"/>
        <end position="1567"/>
    </location>
</feature>
<dbReference type="EMBL" id="MU129024">
    <property type="protein sequence ID" value="KAF9510041.1"/>
    <property type="molecule type" value="Genomic_DNA"/>
</dbReference>
<keyword evidence="7" id="KW-1185">Reference proteome</keyword>
<dbReference type="Pfam" id="PF23410">
    <property type="entry name" value="Beta-prop_VPS8"/>
    <property type="match status" value="1"/>
</dbReference>
<feature type="region of interest" description="Disordered" evidence="3">
    <location>
        <begin position="56"/>
        <end position="82"/>
    </location>
</feature>
<feature type="region of interest" description="Disordered" evidence="3">
    <location>
        <begin position="421"/>
        <end position="463"/>
    </location>
</feature>
<dbReference type="Proteomes" id="UP000886523">
    <property type="component" value="Unassembled WGS sequence"/>
</dbReference>
<gene>
    <name evidence="6" type="ORF">BS47DRAFT_1396315</name>
</gene>
<reference evidence="6" key="1">
    <citation type="journal article" date="2020" name="Nat. Commun.">
        <title>Large-scale genome sequencing of mycorrhizal fungi provides insights into the early evolution of symbiotic traits.</title>
        <authorList>
            <person name="Miyauchi S."/>
            <person name="Kiss E."/>
            <person name="Kuo A."/>
            <person name="Drula E."/>
            <person name="Kohler A."/>
            <person name="Sanchez-Garcia M."/>
            <person name="Morin E."/>
            <person name="Andreopoulos B."/>
            <person name="Barry K.W."/>
            <person name="Bonito G."/>
            <person name="Buee M."/>
            <person name="Carver A."/>
            <person name="Chen C."/>
            <person name="Cichocki N."/>
            <person name="Clum A."/>
            <person name="Culley D."/>
            <person name="Crous P.W."/>
            <person name="Fauchery L."/>
            <person name="Girlanda M."/>
            <person name="Hayes R.D."/>
            <person name="Keri Z."/>
            <person name="LaButti K."/>
            <person name="Lipzen A."/>
            <person name="Lombard V."/>
            <person name="Magnuson J."/>
            <person name="Maillard F."/>
            <person name="Murat C."/>
            <person name="Nolan M."/>
            <person name="Ohm R.A."/>
            <person name="Pangilinan J."/>
            <person name="Pereira M.F."/>
            <person name="Perotto S."/>
            <person name="Peter M."/>
            <person name="Pfister S."/>
            <person name="Riley R."/>
            <person name="Sitrit Y."/>
            <person name="Stielow J.B."/>
            <person name="Szollosi G."/>
            <person name="Zifcakova L."/>
            <person name="Stursova M."/>
            <person name="Spatafora J.W."/>
            <person name="Tedersoo L."/>
            <person name="Vaario L.M."/>
            <person name="Yamada A."/>
            <person name="Yan M."/>
            <person name="Wang P."/>
            <person name="Xu J."/>
            <person name="Bruns T."/>
            <person name="Baldrian P."/>
            <person name="Vilgalys R."/>
            <person name="Dunand C."/>
            <person name="Henrissat B."/>
            <person name="Grigoriev I.V."/>
            <person name="Hibbett D."/>
            <person name="Nagy L.G."/>
            <person name="Martin F.M."/>
        </authorList>
    </citation>
    <scope>NUCLEOTIDE SEQUENCE</scope>
    <source>
        <strain evidence="6">UP504</strain>
    </source>
</reference>
<dbReference type="GO" id="GO:0030897">
    <property type="term" value="C:HOPS complex"/>
    <property type="evidence" value="ECO:0007669"/>
    <property type="project" value="TreeGrafter"/>
</dbReference>
<evidence type="ECO:0000256" key="1">
    <source>
        <dbReference type="ARBA" id="ARBA00009422"/>
    </source>
</evidence>
<sequence>MENLTVGFGNFRIHSSPQILWMPTALGSPESGFDRVPQDSPGDLNDANYSTRLDEILDGDVGDPSYADGGRSPSDEEDEEGFFYTGNDAPKALGYAAQLADVLDEDEAQAAEEAEEELRIQAELEAQSQDDDVFDYSKFKDEVLSDRTSPSVRAPLPQISVVPDDSPTHNLRTPYLHPTVSRLRSFVPQHRSRIPSSSTFQTIPSNGFSPDPSHFSAISRVSSASNLNELHNGGVAQSLSLSLDGVASKYSPPTREVFRWTTLRRLSSQVYPHKAATVSDSHMGRPTALTAHGVVCIGTDTGRTFVFDFRQELKCVCGSGASAATSGPVSALALSLDHTFLAVGHVRGHIYLYDLARPQSPARTVLPTDLVSVAAGRKEGHLFGSKIIQLGFVGARHTAIVSADDAGLAFYHSLGKPTTTFQSPGPIISDTPQPPPPPSQPSHATPSSRSSSPIPSRTRRNRKTSTILAMSSLPIASSAHPTDSFNLIALLTPIKLVIVGLKPSPRTWYRRHRGGQEGDSNLSTWRGNLAWFPSVSTPPPEGADALKLLGENPSLAQQGHKGVVAEVTKPVLAYSWGRTIILLKVRADEAPSPPPRDGGSSSWKIKKANPAATAPVGKKQKPLHPVKLAFEEAGEWVTRGDILALQWLNINQLMVLTATSLDVYDARTHQLIESAPSDMPSFASCLASFSGAQFPRQPTTSHPGDSLNLSVDVYKGKIFVLGPQAVQVGTLLSWADRILDFVQAGNFLSAIELARSYYLGEAPGNKAGLPEDVDSLRRVVGQKLQDLMLASARYVFSEDRLTDDTHRTPDGRSVDRTPLFEGLVSTTARACLALDDFDFLFDDLYDLYQANGITPIYLLNLQPFLLDGDIRFVPPRITQHLISYHESCEDFDMAERVIWHIDPICLDINQAIHLCQQHDLYDALIYVYNRALQDFVSPVVELIGLIRKVHRIRRERPPRIEGPSRSSHLSNSTLLETLVPNAYKVYPYLGDVLSGLTHPSQEPMPEYLGLRAKTDLYPFLFLGRSRLWQGKLVLTSDEDGGPEPTYPYLRLLIRFDAEAMLDALDLAFEDSYLNNEENDHEIDRQKILDALFELVNANDLSSNDITFLRIFIARNVPKYPQFIHLDRRDVRSILRGLATDNDQSTREDRQLAAECLLSAYSLRDDDEILQLFEQAGFFRILRSWHQQESKWGPLISSYLRDTDLSADEIFDGIGGALKSARGNDAGLPESVAETVIDVLPSLLQAGLSQTAHLIDEHFPYLHENALSELRTSDPSKEFFYLRRLIQPGLGIDNADEETTLPEPYLPSSKVSLMARTRYIALLCKNEPRAVLSTLESLPEDYFDLEDIVTTCEEGEVPDAVVWALDRRGDLTRVFDTIDSVNDAQAAKLARSLSTIPREQDASLVQEVLHRLSALGRTAIRICHGHSTIQDLPKDLPPDEMWFRLMRSQIGAVQAVSSVMQTTSLPAPSIFLGATEITPLEKLRLLVQETFTSLVQQSSSQGLSFPRLFRRLVDASSSGQYARKTLYTEFRLILGGMLESYRTEGDFLTITNRLVERDLFEDVEALTAASKCGKRMRLP</sequence>
<feature type="domain" description="Vacuolar protein sorting-associated protein 8 central" evidence="4">
    <location>
        <begin position="856"/>
        <end position="1068"/>
    </location>
</feature>
<accession>A0A9P6AQI9</accession>
<protein>
    <recommendedName>
        <fullName evidence="8">Vacuolar protein sorting-associated protein 8 central domain-containing protein</fullName>
    </recommendedName>
</protein>
<dbReference type="Pfam" id="PF12816">
    <property type="entry name" value="TPR_Vps8"/>
    <property type="match status" value="1"/>
</dbReference>
<proteinExistence type="inferred from homology"/>
<dbReference type="InterPro" id="IPR025941">
    <property type="entry name" value="Vps8_central_dom"/>
</dbReference>
<evidence type="ECO:0000256" key="3">
    <source>
        <dbReference type="SAM" id="MobiDB-lite"/>
    </source>
</evidence>
<dbReference type="InterPro" id="IPR045111">
    <property type="entry name" value="Vps41/Vps8"/>
</dbReference>
<dbReference type="Gene3D" id="2.130.10.10">
    <property type="entry name" value="YVTN repeat-like/Quinoprotein amine dehydrogenase"/>
    <property type="match status" value="1"/>
</dbReference>
<feature type="region of interest" description="Disordered" evidence="3">
    <location>
        <begin position="148"/>
        <end position="174"/>
    </location>
</feature>
<name>A0A9P6AQI9_9AGAM</name>
<evidence type="ECO:0000259" key="4">
    <source>
        <dbReference type="Pfam" id="PF12816"/>
    </source>
</evidence>
<evidence type="ECO:0000256" key="2">
    <source>
        <dbReference type="SAM" id="Coils"/>
    </source>
</evidence>
<dbReference type="InterPro" id="IPR015943">
    <property type="entry name" value="WD40/YVTN_repeat-like_dom_sf"/>
</dbReference>
<dbReference type="SUPFAM" id="SSF50978">
    <property type="entry name" value="WD40 repeat-like"/>
    <property type="match status" value="1"/>
</dbReference>
<dbReference type="Pfam" id="PF25066">
    <property type="entry name" value="TPR_VPS8_2"/>
    <property type="match status" value="1"/>
</dbReference>
<dbReference type="GO" id="GO:0005770">
    <property type="term" value="C:late endosome"/>
    <property type="evidence" value="ECO:0007669"/>
    <property type="project" value="TreeGrafter"/>
</dbReference>
<dbReference type="OrthoDB" id="289913at2759"/>
<feature type="coiled-coil region" evidence="2">
    <location>
        <begin position="96"/>
        <end position="131"/>
    </location>
</feature>
<feature type="compositionally biased region" description="Low complexity" evidence="3">
    <location>
        <begin position="441"/>
        <end position="456"/>
    </location>
</feature>
<evidence type="ECO:0000313" key="6">
    <source>
        <dbReference type="EMBL" id="KAF9510041.1"/>
    </source>
</evidence>
<dbReference type="InterPro" id="IPR059070">
    <property type="entry name" value="TPR_VPS8_2"/>
</dbReference>
<dbReference type="GO" id="GO:0006623">
    <property type="term" value="P:protein targeting to vacuole"/>
    <property type="evidence" value="ECO:0007669"/>
    <property type="project" value="InterPro"/>
</dbReference>